<proteinExistence type="predicted"/>
<name>A0A7U2IB91_PHANO</name>
<gene>
    <name evidence="1" type="ORF">JI435_423510</name>
</gene>
<sequence>MYNMHDFDQARQNQRTSSFIPLVGSKVPSQTRNVIGHVSVVEVGDHANVVVVH</sequence>
<evidence type="ECO:0000313" key="2">
    <source>
        <dbReference type="Proteomes" id="UP000663193"/>
    </source>
</evidence>
<organism evidence="1 2">
    <name type="scientific">Phaeosphaeria nodorum (strain SN15 / ATCC MYA-4574 / FGSC 10173)</name>
    <name type="common">Glume blotch fungus</name>
    <name type="synonym">Parastagonospora nodorum</name>
    <dbReference type="NCBI Taxonomy" id="321614"/>
    <lineage>
        <taxon>Eukaryota</taxon>
        <taxon>Fungi</taxon>
        <taxon>Dikarya</taxon>
        <taxon>Ascomycota</taxon>
        <taxon>Pezizomycotina</taxon>
        <taxon>Dothideomycetes</taxon>
        <taxon>Pleosporomycetidae</taxon>
        <taxon>Pleosporales</taxon>
        <taxon>Pleosporineae</taxon>
        <taxon>Phaeosphaeriaceae</taxon>
        <taxon>Parastagonospora</taxon>
    </lineage>
</organism>
<dbReference type="VEuPathDB" id="FungiDB:JI435_423510"/>
<dbReference type="Proteomes" id="UP000663193">
    <property type="component" value="Chromosome 21"/>
</dbReference>
<accession>A0A7U2IB91</accession>
<evidence type="ECO:0000313" key="1">
    <source>
        <dbReference type="EMBL" id="QRD06618.1"/>
    </source>
</evidence>
<reference evidence="2" key="1">
    <citation type="journal article" date="2021" name="BMC Genomics">
        <title>Chromosome-level genome assembly and manually-curated proteome of model necrotroph Parastagonospora nodorum Sn15 reveals a genome-wide trove of candidate effector homologs, and redundancy of virulence-related functions within an accessory chromosome.</title>
        <authorList>
            <person name="Bertazzoni S."/>
            <person name="Jones D.A.B."/>
            <person name="Phan H.T."/>
            <person name="Tan K.-C."/>
            <person name="Hane J.K."/>
        </authorList>
    </citation>
    <scope>NUCLEOTIDE SEQUENCE [LARGE SCALE GENOMIC DNA]</scope>
    <source>
        <strain evidence="2">SN15 / ATCC MYA-4574 / FGSC 10173)</strain>
    </source>
</reference>
<protein>
    <submittedName>
        <fullName evidence="1">Uncharacterized protein</fullName>
    </submittedName>
</protein>
<dbReference type="EMBL" id="CP069043">
    <property type="protein sequence ID" value="QRD06618.1"/>
    <property type="molecule type" value="Genomic_DNA"/>
</dbReference>
<keyword evidence="2" id="KW-1185">Reference proteome</keyword>
<dbReference type="AlphaFoldDB" id="A0A7U2IB91"/>